<dbReference type="AlphaFoldDB" id="A0A1I0RIB4"/>
<keyword evidence="7" id="KW-0645">Protease</keyword>
<dbReference type="GO" id="GO:0006465">
    <property type="term" value="P:signal peptide processing"/>
    <property type="evidence" value="ECO:0007669"/>
    <property type="project" value="InterPro"/>
</dbReference>
<keyword evidence="7" id="KW-0472">Membrane</keyword>
<keyword evidence="7" id="KW-1133">Transmembrane helix</keyword>
<dbReference type="CDD" id="cd06530">
    <property type="entry name" value="S26_SPase_I"/>
    <property type="match status" value="1"/>
</dbReference>
<dbReference type="GO" id="GO:0009003">
    <property type="term" value="F:signal peptidase activity"/>
    <property type="evidence" value="ECO:0007669"/>
    <property type="project" value="UniProtKB-EC"/>
</dbReference>
<evidence type="ECO:0000313" key="9">
    <source>
        <dbReference type="EMBL" id="SEW40681.1"/>
    </source>
</evidence>
<evidence type="ECO:0000256" key="3">
    <source>
        <dbReference type="ARBA" id="ARBA00009370"/>
    </source>
</evidence>
<dbReference type="SUPFAM" id="SSF51306">
    <property type="entry name" value="LexA/Signal peptidase"/>
    <property type="match status" value="1"/>
</dbReference>
<dbReference type="PROSITE" id="PS00761">
    <property type="entry name" value="SPASE_I_3"/>
    <property type="match status" value="1"/>
</dbReference>
<evidence type="ECO:0000313" key="10">
    <source>
        <dbReference type="Proteomes" id="UP000199701"/>
    </source>
</evidence>
<dbReference type="NCBIfam" id="TIGR02227">
    <property type="entry name" value="sigpep_I_bact"/>
    <property type="match status" value="1"/>
</dbReference>
<dbReference type="Proteomes" id="UP000199701">
    <property type="component" value="Unassembled WGS sequence"/>
</dbReference>
<evidence type="ECO:0000256" key="5">
    <source>
        <dbReference type="ARBA" id="ARBA00022801"/>
    </source>
</evidence>
<dbReference type="STRING" id="99656.SAMN05421659_11641"/>
<dbReference type="Pfam" id="PF10502">
    <property type="entry name" value="Peptidase_S26"/>
    <property type="match status" value="1"/>
</dbReference>
<evidence type="ECO:0000256" key="2">
    <source>
        <dbReference type="ARBA" id="ARBA00004401"/>
    </source>
</evidence>
<dbReference type="OrthoDB" id="9802919at2"/>
<dbReference type="PRINTS" id="PR00727">
    <property type="entry name" value="LEADERPTASE"/>
</dbReference>
<accession>A0A1I0RIB4</accession>
<dbReference type="Gene3D" id="2.10.109.10">
    <property type="entry name" value="Umud Fragment, subunit A"/>
    <property type="match status" value="1"/>
</dbReference>
<dbReference type="GO" id="GO:0005886">
    <property type="term" value="C:plasma membrane"/>
    <property type="evidence" value="ECO:0007669"/>
    <property type="project" value="UniProtKB-SubCell"/>
</dbReference>
<dbReference type="InterPro" id="IPR000223">
    <property type="entry name" value="Pept_S26A_signal_pept_1"/>
</dbReference>
<evidence type="ECO:0000256" key="4">
    <source>
        <dbReference type="ARBA" id="ARBA00013208"/>
    </source>
</evidence>
<reference evidence="9 10" key="1">
    <citation type="submission" date="2016-10" db="EMBL/GenBank/DDBJ databases">
        <authorList>
            <person name="de Groot N.N."/>
        </authorList>
    </citation>
    <scope>NUCLEOTIDE SEQUENCE [LARGE SCALE GENOMIC DNA]</scope>
    <source>
        <strain evidence="9 10">DSM 9179</strain>
    </source>
</reference>
<dbReference type="InterPro" id="IPR036286">
    <property type="entry name" value="LexA/Signal_pep-like_sf"/>
</dbReference>
<feature type="domain" description="Peptidase S26" evidence="8">
    <location>
        <begin position="19"/>
        <end position="171"/>
    </location>
</feature>
<feature type="active site" evidence="6">
    <location>
        <position position="92"/>
    </location>
</feature>
<proteinExistence type="inferred from homology"/>
<dbReference type="EMBL" id="FOJI01000016">
    <property type="protein sequence ID" value="SEW40681.1"/>
    <property type="molecule type" value="Genomic_DNA"/>
</dbReference>
<evidence type="ECO:0000259" key="8">
    <source>
        <dbReference type="Pfam" id="PF10502"/>
    </source>
</evidence>
<dbReference type="PANTHER" id="PTHR43390">
    <property type="entry name" value="SIGNAL PEPTIDASE I"/>
    <property type="match status" value="1"/>
</dbReference>
<dbReference type="GO" id="GO:0004252">
    <property type="term" value="F:serine-type endopeptidase activity"/>
    <property type="evidence" value="ECO:0007669"/>
    <property type="project" value="InterPro"/>
</dbReference>
<dbReference type="InterPro" id="IPR019533">
    <property type="entry name" value="Peptidase_S26"/>
</dbReference>
<organism evidence="9 10">
    <name type="scientific">[Clostridium] fimetarium</name>
    <dbReference type="NCBI Taxonomy" id="99656"/>
    <lineage>
        <taxon>Bacteria</taxon>
        <taxon>Bacillati</taxon>
        <taxon>Bacillota</taxon>
        <taxon>Clostridia</taxon>
        <taxon>Lachnospirales</taxon>
        <taxon>Lachnospiraceae</taxon>
    </lineage>
</organism>
<gene>
    <name evidence="9" type="ORF">SAMN05421659_11641</name>
</gene>
<name>A0A1I0RIB4_9FIRM</name>
<keyword evidence="7" id="KW-0812">Transmembrane</keyword>
<dbReference type="RefSeq" id="WP_092456425.1">
    <property type="nucleotide sequence ID" value="NZ_FOJI01000016.1"/>
</dbReference>
<feature type="transmembrane region" description="Helical" evidence="7">
    <location>
        <begin position="20"/>
        <end position="38"/>
    </location>
</feature>
<comment type="subcellular location">
    <subcellularLocation>
        <location evidence="2">Cell membrane</location>
        <topology evidence="2">Single-pass type II membrane protein</topology>
    </subcellularLocation>
    <subcellularLocation>
        <location evidence="7">Membrane</location>
        <topology evidence="7">Single-pass type II membrane protein</topology>
    </subcellularLocation>
</comment>
<dbReference type="InterPro" id="IPR019758">
    <property type="entry name" value="Pept_S26A_signal_pept_1_CS"/>
</dbReference>
<dbReference type="PANTHER" id="PTHR43390:SF1">
    <property type="entry name" value="CHLOROPLAST PROCESSING PEPTIDASE"/>
    <property type="match status" value="1"/>
</dbReference>
<evidence type="ECO:0000256" key="6">
    <source>
        <dbReference type="PIRSR" id="PIRSR600223-1"/>
    </source>
</evidence>
<evidence type="ECO:0000256" key="1">
    <source>
        <dbReference type="ARBA" id="ARBA00000677"/>
    </source>
</evidence>
<dbReference type="PROSITE" id="PS00760">
    <property type="entry name" value="SPASE_I_2"/>
    <property type="match status" value="1"/>
</dbReference>
<keyword evidence="10" id="KW-1185">Reference proteome</keyword>
<evidence type="ECO:0000256" key="7">
    <source>
        <dbReference type="RuleBase" id="RU362042"/>
    </source>
</evidence>
<sequence length="186" mass="20932">MANYQKRYRENVKLQIAAKFIVDVITVICVAFILITYTCDKVTISGNSMNTSLTHGDTLLIDKMRFAFSSPKRFDIIAFNQPNITSSKTYIKRVIALPGEVVQIMNGSVYINGNVLENDIIKDKIMTAGLASNPITLDKGEYFVLGDNRNNSEDSRFANIGTVKMEDIIGAPWLVIIPFNHFKFIR</sequence>
<protein>
    <recommendedName>
        <fullName evidence="4 7">Signal peptidase I</fullName>
        <ecNumber evidence="4 7">3.4.21.89</ecNumber>
    </recommendedName>
</protein>
<comment type="catalytic activity">
    <reaction evidence="1 7">
        <text>Cleavage of hydrophobic, N-terminal signal or leader sequences from secreted and periplasmic proteins.</text>
        <dbReference type="EC" id="3.4.21.89"/>
    </reaction>
</comment>
<dbReference type="InterPro" id="IPR019757">
    <property type="entry name" value="Pept_S26A_signal_pept_1_Lys-AS"/>
</dbReference>
<feature type="active site" evidence="6">
    <location>
        <position position="48"/>
    </location>
</feature>
<comment type="similarity">
    <text evidence="3 7">Belongs to the peptidase S26 family.</text>
</comment>
<dbReference type="EC" id="3.4.21.89" evidence="4 7"/>
<keyword evidence="5 7" id="KW-0378">Hydrolase</keyword>